<keyword evidence="4" id="KW-0689">Ribosomal protein</keyword>
<dbReference type="PANTHER" id="PTHR21349:SF0">
    <property type="entry name" value="LARGE RIBOSOMAL SUBUNIT PROTEIN BL21M"/>
    <property type="match status" value="1"/>
</dbReference>
<evidence type="ECO:0000256" key="1">
    <source>
        <dbReference type="ARBA" id="ARBA00008563"/>
    </source>
</evidence>
<dbReference type="Pfam" id="PF00829">
    <property type="entry name" value="Ribosomal_L21p"/>
    <property type="match status" value="1"/>
</dbReference>
<proteinExistence type="inferred from homology"/>
<protein>
    <recommendedName>
        <fullName evidence="2">Large ribosomal subunit protein bL21m</fullName>
    </recommendedName>
</protein>
<organism evidence="3 4">
    <name type="scientific">Petromyzon marinus</name>
    <name type="common">Sea lamprey</name>
    <dbReference type="NCBI Taxonomy" id="7757"/>
    <lineage>
        <taxon>Eukaryota</taxon>
        <taxon>Metazoa</taxon>
        <taxon>Chordata</taxon>
        <taxon>Craniata</taxon>
        <taxon>Vertebrata</taxon>
        <taxon>Cyclostomata</taxon>
        <taxon>Hyperoartia</taxon>
        <taxon>Petromyzontiformes</taxon>
        <taxon>Petromyzontidae</taxon>
        <taxon>Petromyzon</taxon>
    </lineage>
</organism>
<sequence>MSTPGVRLVSSVLRPLCSRGRQLLAPLQAPQRVLANVFVSRHQCSESSQKTITLPIKEAVTSLSKPPWKEVTLPDPEEEKKYHQVVVQTVNDQIAGGDYGRLFAVVHFSGKQFKVTAADLILIEHEFQAECGDRIRMEKVMLVGAENFTLLGRPLLDRDLVRVEATVIEKTHSVEKIRMFFRRRKRWQRKYVRTTPQTVLRINSIDIAPTLA</sequence>
<dbReference type="PANTHER" id="PTHR21349">
    <property type="entry name" value="50S RIBOSOMAL PROTEIN L21"/>
    <property type="match status" value="1"/>
</dbReference>
<dbReference type="GO" id="GO:0003735">
    <property type="term" value="F:structural constituent of ribosome"/>
    <property type="evidence" value="ECO:0007669"/>
    <property type="project" value="TreeGrafter"/>
</dbReference>
<dbReference type="SUPFAM" id="SSF141091">
    <property type="entry name" value="L21p-like"/>
    <property type="match status" value="1"/>
</dbReference>
<name>A0AAJ7WP10_PETMA</name>
<dbReference type="KEGG" id="pmrn:116939904"/>
<dbReference type="AlphaFoldDB" id="A0AAJ7WP10"/>
<dbReference type="InterPro" id="IPR028909">
    <property type="entry name" value="bL21-like"/>
</dbReference>
<evidence type="ECO:0000256" key="2">
    <source>
        <dbReference type="ARBA" id="ARBA00044129"/>
    </source>
</evidence>
<reference evidence="4" key="1">
    <citation type="submission" date="2025-08" db="UniProtKB">
        <authorList>
            <consortium name="RefSeq"/>
        </authorList>
    </citation>
    <scope>IDENTIFICATION</scope>
    <source>
        <tissue evidence="4">Sperm</tissue>
    </source>
</reference>
<keyword evidence="4" id="KW-0687">Ribonucleoprotein</keyword>
<dbReference type="RefSeq" id="XP_032804816.1">
    <property type="nucleotide sequence ID" value="XM_032948925.1"/>
</dbReference>
<gene>
    <name evidence="4" type="primary">MRPL21</name>
</gene>
<dbReference type="CTD" id="219927"/>
<evidence type="ECO:0000313" key="3">
    <source>
        <dbReference type="Proteomes" id="UP001318040"/>
    </source>
</evidence>
<comment type="similarity">
    <text evidence="1">Belongs to the bacterial ribosomal protein bL21 family.</text>
</comment>
<evidence type="ECO:0000313" key="4">
    <source>
        <dbReference type="RefSeq" id="XP_032804816.1"/>
    </source>
</evidence>
<accession>A0AAJ7WP10</accession>
<dbReference type="InterPro" id="IPR036164">
    <property type="entry name" value="bL21-like_sf"/>
</dbReference>
<keyword evidence="3" id="KW-1185">Reference proteome</keyword>
<dbReference type="GO" id="GO:0005762">
    <property type="term" value="C:mitochondrial large ribosomal subunit"/>
    <property type="evidence" value="ECO:0007669"/>
    <property type="project" value="TreeGrafter"/>
</dbReference>
<dbReference type="Proteomes" id="UP001318040">
    <property type="component" value="Chromosome 7"/>
</dbReference>